<feature type="domain" description="Double zinc ribbon" evidence="2">
    <location>
        <begin position="5"/>
        <end position="36"/>
    </location>
</feature>
<dbReference type="PANTHER" id="PTHR47505">
    <property type="entry name" value="DNA UTILIZATION PROTEIN YHGH"/>
    <property type="match status" value="1"/>
</dbReference>
<gene>
    <name evidence="3" type="ORF">BD94_0716</name>
</gene>
<dbReference type="PANTHER" id="PTHR47505:SF1">
    <property type="entry name" value="DNA UTILIZATION PROTEIN YHGH"/>
    <property type="match status" value="1"/>
</dbReference>
<accession>A0A077EA75</accession>
<sequence length="217" mass="25247">MNFFTDILFPNRCLQCNHIIDGKDIICEGCYDQVDFTHWESLQETLLQQKLSSLFPVENSYALMNFEKDGLSRKLIHNLKYANREIVGDTLARWTVEKINLKSKPDILINIPLHAKKLKKRGYNQLHRFTETLSKEWDIPYNHHYLKRTAYSTAQARKKLKQRKENINIFIVPNPLENIHFLLIDDVCTTGSTLASCAWEILKTPGNKLSVLVMAID</sequence>
<dbReference type="InterPro" id="IPR051910">
    <property type="entry name" value="ComF/GntX_DNA_util-trans"/>
</dbReference>
<reference evidence="3 4" key="1">
    <citation type="journal article" date="2013" name="Lancet">
        <title>First case of E anophelis outbreak in an intensive-care unit.</title>
        <authorList>
            <person name="Teo J."/>
            <person name="Tan S.Y."/>
            <person name="Tay M."/>
            <person name="Ding Y."/>
            <person name="Kjelleberg S."/>
            <person name="Givskov M."/>
            <person name="Lin R.T."/>
            <person name="Yang L."/>
        </authorList>
    </citation>
    <scope>NUCLEOTIDE SEQUENCE [LARGE SCALE GENOMIC DNA]</scope>
    <source>
        <strain evidence="3 4">NUHP1</strain>
    </source>
</reference>
<dbReference type="Gene3D" id="3.40.50.2020">
    <property type="match status" value="1"/>
</dbReference>
<keyword evidence="3" id="KW-0328">Glycosyltransferase</keyword>
<dbReference type="InterPro" id="IPR029057">
    <property type="entry name" value="PRTase-like"/>
</dbReference>
<dbReference type="InterPro" id="IPR000836">
    <property type="entry name" value="PRTase_dom"/>
</dbReference>
<name>A0A077EA75_9FLAO</name>
<dbReference type="STRING" id="1338011.BD94_0716"/>
<comment type="similarity">
    <text evidence="1">Belongs to the ComF/GntX family.</text>
</comment>
<dbReference type="Proteomes" id="UP000028933">
    <property type="component" value="Chromosome"/>
</dbReference>
<dbReference type="HOGENOM" id="CLU_054549_1_0_10"/>
<dbReference type="RefSeq" id="WP_021348856.1">
    <property type="nucleotide sequence ID" value="NZ_CP007547.1"/>
</dbReference>
<dbReference type="Pfam" id="PF18912">
    <property type="entry name" value="DZR_2"/>
    <property type="match status" value="1"/>
</dbReference>
<dbReference type="eggNOG" id="COG1040">
    <property type="taxonomic scope" value="Bacteria"/>
</dbReference>
<evidence type="ECO:0000256" key="1">
    <source>
        <dbReference type="ARBA" id="ARBA00008007"/>
    </source>
</evidence>
<protein>
    <submittedName>
        <fullName evidence="3">Competence protein F-like protein, phosphoribosyltransferase domain</fullName>
    </submittedName>
</protein>
<organism evidence="3 4">
    <name type="scientific">Elizabethkingia anophelis NUHP1</name>
    <dbReference type="NCBI Taxonomy" id="1338011"/>
    <lineage>
        <taxon>Bacteria</taxon>
        <taxon>Pseudomonadati</taxon>
        <taxon>Bacteroidota</taxon>
        <taxon>Flavobacteriia</taxon>
        <taxon>Flavobacteriales</taxon>
        <taxon>Weeksellaceae</taxon>
        <taxon>Elizabethkingia</taxon>
    </lineage>
</organism>
<evidence type="ECO:0000259" key="2">
    <source>
        <dbReference type="Pfam" id="PF18912"/>
    </source>
</evidence>
<evidence type="ECO:0000313" key="4">
    <source>
        <dbReference type="Proteomes" id="UP000028933"/>
    </source>
</evidence>
<proteinExistence type="inferred from homology"/>
<keyword evidence="3" id="KW-0808">Transferase</keyword>
<dbReference type="KEGG" id="eao:BD94_0716"/>
<dbReference type="InterPro" id="IPR044005">
    <property type="entry name" value="DZR_2"/>
</dbReference>
<dbReference type="AlphaFoldDB" id="A0A077EA75"/>
<dbReference type="GO" id="GO:0016757">
    <property type="term" value="F:glycosyltransferase activity"/>
    <property type="evidence" value="ECO:0007669"/>
    <property type="project" value="UniProtKB-KW"/>
</dbReference>
<dbReference type="EMBL" id="CP007547">
    <property type="protein sequence ID" value="AIL44491.1"/>
    <property type="molecule type" value="Genomic_DNA"/>
</dbReference>
<dbReference type="CDD" id="cd06223">
    <property type="entry name" value="PRTases_typeI"/>
    <property type="match status" value="1"/>
</dbReference>
<evidence type="ECO:0000313" key="3">
    <source>
        <dbReference type="EMBL" id="AIL44491.1"/>
    </source>
</evidence>
<dbReference type="SUPFAM" id="SSF53271">
    <property type="entry name" value="PRTase-like"/>
    <property type="match status" value="1"/>
</dbReference>